<keyword evidence="3 6" id="KW-0812">Transmembrane</keyword>
<keyword evidence="5 6" id="KW-0472">Membrane</keyword>
<comment type="subcellular location">
    <subcellularLocation>
        <location evidence="1">Cell membrane</location>
        <topology evidence="1">Multi-pass membrane protein</topology>
    </subcellularLocation>
</comment>
<gene>
    <name evidence="8" type="primary">LOC108557757</name>
</gene>
<evidence type="ECO:0000256" key="3">
    <source>
        <dbReference type="ARBA" id="ARBA00022692"/>
    </source>
</evidence>
<dbReference type="Pfam" id="PF08395">
    <property type="entry name" value="7tm_7"/>
    <property type="match status" value="1"/>
</dbReference>
<feature type="transmembrane region" description="Helical" evidence="6">
    <location>
        <begin position="67"/>
        <end position="87"/>
    </location>
</feature>
<evidence type="ECO:0000256" key="6">
    <source>
        <dbReference type="SAM" id="Phobius"/>
    </source>
</evidence>
<protein>
    <submittedName>
        <fullName evidence="8">Uncharacterized protein LOC108557757</fullName>
    </submittedName>
</protein>
<evidence type="ECO:0000256" key="4">
    <source>
        <dbReference type="ARBA" id="ARBA00022989"/>
    </source>
</evidence>
<name>A0ABM1M5P8_NICVS</name>
<dbReference type="RefSeq" id="XP_017769898.1">
    <property type="nucleotide sequence ID" value="XM_017914409.1"/>
</dbReference>
<feature type="transmembrane region" description="Helical" evidence="6">
    <location>
        <begin position="36"/>
        <end position="55"/>
    </location>
</feature>
<organism evidence="7 8">
    <name type="scientific">Nicrophorus vespilloides</name>
    <name type="common">Boreal carrion beetle</name>
    <dbReference type="NCBI Taxonomy" id="110193"/>
    <lineage>
        <taxon>Eukaryota</taxon>
        <taxon>Metazoa</taxon>
        <taxon>Ecdysozoa</taxon>
        <taxon>Arthropoda</taxon>
        <taxon>Hexapoda</taxon>
        <taxon>Insecta</taxon>
        <taxon>Pterygota</taxon>
        <taxon>Neoptera</taxon>
        <taxon>Endopterygota</taxon>
        <taxon>Coleoptera</taxon>
        <taxon>Polyphaga</taxon>
        <taxon>Staphyliniformia</taxon>
        <taxon>Silphidae</taxon>
        <taxon>Nicrophorinae</taxon>
        <taxon>Nicrophorus</taxon>
    </lineage>
</organism>
<evidence type="ECO:0000313" key="7">
    <source>
        <dbReference type="Proteomes" id="UP000695000"/>
    </source>
</evidence>
<proteinExistence type="predicted"/>
<accession>A0ABM1M5P8</accession>
<dbReference type="InterPro" id="IPR013604">
    <property type="entry name" value="7TM_chemorcpt"/>
</dbReference>
<evidence type="ECO:0000256" key="2">
    <source>
        <dbReference type="ARBA" id="ARBA00022475"/>
    </source>
</evidence>
<keyword evidence="4 6" id="KW-1133">Transmembrane helix</keyword>
<dbReference type="Proteomes" id="UP000695000">
    <property type="component" value="Unplaced"/>
</dbReference>
<keyword evidence="7" id="KW-1185">Reference proteome</keyword>
<sequence>MIEKTDDERDVEAIAKFHALFLDLIETFNCIQGWHFFYTMIICILFTLIIVQDMLEPDFVWDTQVFLLYISWFAFVYAQGVFVATMCEQVSEEGKKTITISYKALNKYSNVPALREKLFILAQRDVRSSQPPVSSTSIFRCSSPSST</sequence>
<reference evidence="8" key="1">
    <citation type="submission" date="2025-08" db="UniProtKB">
        <authorList>
            <consortium name="RefSeq"/>
        </authorList>
    </citation>
    <scope>IDENTIFICATION</scope>
</reference>
<dbReference type="GeneID" id="108557757"/>
<keyword evidence="2" id="KW-1003">Cell membrane</keyword>
<evidence type="ECO:0000313" key="8">
    <source>
        <dbReference type="RefSeq" id="XP_017769898.1"/>
    </source>
</evidence>
<evidence type="ECO:0000256" key="1">
    <source>
        <dbReference type="ARBA" id="ARBA00004651"/>
    </source>
</evidence>
<evidence type="ECO:0000256" key="5">
    <source>
        <dbReference type="ARBA" id="ARBA00023136"/>
    </source>
</evidence>